<dbReference type="Proteomes" id="UP000662888">
    <property type="component" value="Chromosome"/>
</dbReference>
<organism evidence="3 4">
    <name type="scientific">Massilia antarctica</name>
    <dbReference type="NCBI Taxonomy" id="2765360"/>
    <lineage>
        <taxon>Bacteria</taxon>
        <taxon>Pseudomonadati</taxon>
        <taxon>Pseudomonadota</taxon>
        <taxon>Betaproteobacteria</taxon>
        <taxon>Burkholderiales</taxon>
        <taxon>Oxalobacteraceae</taxon>
        <taxon>Telluria group</taxon>
        <taxon>Massilia</taxon>
    </lineage>
</organism>
<protein>
    <submittedName>
        <fullName evidence="3">DUF4157 domain-containing protein</fullName>
    </submittedName>
</protein>
<evidence type="ECO:0000313" key="3">
    <source>
        <dbReference type="EMBL" id="QPI48565.1"/>
    </source>
</evidence>
<feature type="region of interest" description="Disordered" evidence="1">
    <location>
        <begin position="1012"/>
        <end position="1041"/>
    </location>
</feature>
<feature type="region of interest" description="Disordered" evidence="1">
    <location>
        <begin position="1"/>
        <end position="33"/>
    </location>
</feature>
<evidence type="ECO:0000259" key="2">
    <source>
        <dbReference type="Pfam" id="PF13699"/>
    </source>
</evidence>
<dbReference type="PANTHER" id="PTHR48125:SF10">
    <property type="entry name" value="OS12G0136300 PROTEIN"/>
    <property type="match status" value="1"/>
</dbReference>
<dbReference type="Pfam" id="PF13699">
    <property type="entry name" value="eCIS_core"/>
    <property type="match status" value="1"/>
</dbReference>
<dbReference type="PANTHER" id="PTHR48125">
    <property type="entry name" value="LP07818P1"/>
    <property type="match status" value="1"/>
</dbReference>
<evidence type="ECO:0000313" key="4">
    <source>
        <dbReference type="Proteomes" id="UP000662888"/>
    </source>
</evidence>
<feature type="region of interest" description="Disordered" evidence="1">
    <location>
        <begin position="50"/>
        <end position="79"/>
    </location>
</feature>
<sequence>MAHRPTAATRHPSLPGGAATPAPVPAAESAPWSAHAGNFQVQRAVAGAAASQAGAAGHTHHDGGARLAPAASDGQPLPPAISHEYGQFFGTDLSSVRVFTDPAAAGMARDLNAQAFTQRGNIYFAQDRYQPHTVAGRKLLAHELAHTRQGSGAQLRRAPGPAGAAPPPLTLDSLIRTGAPGFTDAALDAAYQSYRRSEKDPVKPRLWALRQTSGAPRERLEQLLGPDYAKGQLTGAAAAPVDVGQALAPAGYDQTRAAEDMGALSARPQALTDRLSNMLDTPIQNNQVNAGHLNILQGNVAEVLARPLLEQALQDVRRDAPDAQLFLGVRARVLRSDGTPSDPVLFSDGLVAAVRPAGLQIFKLAEIKSGEQGGVQGQEQIHRWIELHSSDQIEILLPGVARTFRLSDTVREVVGLARAPRLLIAPRGASFTTERSGHGVAAPVERRELAQSGEEIAYLTRLVAQQIIQMQQARQLLAQAQAQQLTPKPLASLGQLQDPDVVNQLLSENQGTALIQGQLYRVSIEGKSTRVRLLPAAPISVPRLAAPGMAPQALPATPPQPAQTALPAPGGAGGPLAQPVPSLPQLGTGGPVPALRSPGAGATGGPLAIPFTPPGSGIVPPNVINFSGKDIVIGGRTIAPTPGELPRAGELVVIGYDNFWVVGDMRTREPIAGVFEGGQWYRVVAGGRVLPVDADGRVRTEVEPIPFEHLPQVAQTRPPAGPGGAGGSRFGGGTRLAAGGLGLLIVANEILGPIGQVLQSQRRNIALGEAEGDFWIRFGGNPELGVWSQTDRTQLPQGSRPDTAVFGSPSYGYVIDIDVAAFKATLPTMIGNYRDYLLFLDLAKTLGSIIEEPQMPRFPSPEERRAPRRYRAFVNREDRAGRRYHDITDTLLAIRERTLGQLDDEMRAKVRGLPAGEQGNIFRLKSGSATPLFRSASGAQPILSDQQLLGDDPWVRPLGRRVGGGAWNCFMRGNYADRVLVEPANADAQRGTVLSAYAVKRPIDQVLDEVSEAGRPITQRQPPEGRLDSFVAGPEPGNSRFGETRYYRHPDMPEQQTAAIGELRQFWVNADDIEPVVAAKVSDYATPPPSTP</sequence>
<evidence type="ECO:0000256" key="1">
    <source>
        <dbReference type="SAM" id="MobiDB-lite"/>
    </source>
</evidence>
<feature type="domain" description="eCIS core" evidence="2">
    <location>
        <begin position="76"/>
        <end position="152"/>
    </location>
</feature>
<reference evidence="3 4" key="1">
    <citation type="submission" date="2020-11" db="EMBL/GenBank/DDBJ databases">
        <authorList>
            <person name="Sun Q."/>
        </authorList>
    </citation>
    <scope>NUCLEOTIDE SEQUENCE [LARGE SCALE GENOMIC DNA]</scope>
    <source>
        <strain evidence="3 4">P8398</strain>
    </source>
</reference>
<feature type="compositionally biased region" description="Low complexity" evidence="1">
    <location>
        <begin position="15"/>
        <end position="33"/>
    </location>
</feature>
<accession>A0AA48WC55</accession>
<proteinExistence type="predicted"/>
<gene>
    <name evidence="3" type="ORF">IV454_24005</name>
</gene>
<dbReference type="EMBL" id="CP065053">
    <property type="protein sequence ID" value="QPI48565.1"/>
    <property type="molecule type" value="Genomic_DNA"/>
</dbReference>
<dbReference type="RefSeq" id="WP_206088174.1">
    <property type="nucleotide sequence ID" value="NZ_CP065053.1"/>
</dbReference>
<name>A0AA48WC55_9BURK</name>
<feature type="compositionally biased region" description="Low complexity" evidence="1">
    <location>
        <begin position="562"/>
        <end position="579"/>
    </location>
</feature>
<feature type="region of interest" description="Disordered" evidence="1">
    <location>
        <begin position="550"/>
        <end position="582"/>
    </location>
</feature>
<keyword evidence="4" id="KW-1185">Reference proteome</keyword>
<dbReference type="InterPro" id="IPR025295">
    <property type="entry name" value="eCIS_core_dom"/>
</dbReference>